<evidence type="ECO:0000259" key="6">
    <source>
        <dbReference type="PROSITE" id="PS50011"/>
    </source>
</evidence>
<evidence type="ECO:0000256" key="1">
    <source>
        <dbReference type="ARBA" id="ARBA00004167"/>
    </source>
</evidence>
<dbReference type="Pfam" id="PF07714">
    <property type="entry name" value="PK_Tyr_Ser-Thr"/>
    <property type="match status" value="1"/>
</dbReference>
<reference evidence="7 8" key="1">
    <citation type="submission" date="2020-06" db="EMBL/GenBank/DDBJ databases">
        <authorList>
            <person name="Li R."/>
            <person name="Bekaert M."/>
        </authorList>
    </citation>
    <scope>NUCLEOTIDE SEQUENCE [LARGE SCALE GENOMIC DNA]</scope>
    <source>
        <strain evidence="8">wild</strain>
    </source>
</reference>
<dbReference type="EC" id="2.7.10.1" evidence="7"/>
<dbReference type="OrthoDB" id="3256376at2759"/>
<keyword evidence="4" id="KW-0812">Transmembrane</keyword>
<dbReference type="GO" id="GO:0007169">
    <property type="term" value="P:cell surface receptor protein tyrosine kinase signaling pathway"/>
    <property type="evidence" value="ECO:0007669"/>
    <property type="project" value="TreeGrafter"/>
</dbReference>
<evidence type="ECO:0000256" key="3">
    <source>
        <dbReference type="PROSITE-ProRule" id="PRU10141"/>
    </source>
</evidence>
<protein>
    <submittedName>
        <fullName evidence="7">RET</fullName>
        <ecNumber evidence="7">2.7.10.1</ecNumber>
    </submittedName>
</protein>
<feature type="binding site" evidence="3">
    <location>
        <position position="600"/>
    </location>
    <ligand>
        <name>ATP</name>
        <dbReference type="ChEBI" id="CHEBI:30616"/>
    </ligand>
</feature>
<dbReference type="InterPro" id="IPR050122">
    <property type="entry name" value="RTK"/>
</dbReference>
<dbReference type="SMART" id="SM00219">
    <property type="entry name" value="TyrKc"/>
    <property type="match status" value="1"/>
</dbReference>
<dbReference type="PANTHER" id="PTHR24416:SF620">
    <property type="entry name" value="TYROSINE-PROTEIN KINASE RECEPTOR TORSO"/>
    <property type="match status" value="1"/>
</dbReference>
<evidence type="ECO:0000256" key="5">
    <source>
        <dbReference type="SAM" id="SignalP"/>
    </source>
</evidence>
<dbReference type="FunFam" id="1.10.510.10:FF:000462">
    <property type="entry name" value="Receptor tyrosine kinase"/>
    <property type="match status" value="1"/>
</dbReference>
<dbReference type="GO" id="GO:0004714">
    <property type="term" value="F:transmembrane receptor protein tyrosine kinase activity"/>
    <property type="evidence" value="ECO:0007669"/>
    <property type="project" value="UniProtKB-EC"/>
</dbReference>
<dbReference type="PROSITE" id="PS00109">
    <property type="entry name" value="PROTEIN_KINASE_TYR"/>
    <property type="match status" value="1"/>
</dbReference>
<dbReference type="InterPro" id="IPR011009">
    <property type="entry name" value="Kinase-like_dom_sf"/>
</dbReference>
<dbReference type="CDD" id="cd00192">
    <property type="entry name" value="PTKc"/>
    <property type="match status" value="1"/>
</dbReference>
<keyword evidence="4" id="KW-1133">Transmembrane helix</keyword>
<sequence length="951" mass="108560">MWKLFYLSVFVFICGIVHGNVYHTTVQIARCRVQCLKQTLKRREISTKINDGNCFKKFRCDGCWQMCSYLYASYHLTSTVCSNPDVCHKGCKVACRFRENEPTGNVTAGWKFKGKDTHVQRLKHSRQVEITWSRPELELQSTKSDLIVYVIMFRDKTVKIKDWEEVQQTSSQEVLLEQDFLPLLPEFWLMAVGENGTIAEIKFDMDSSPIVQVITPAVVFPLKIKQPVQISIDSPLTVNVTLQEDTNTGILSALVEWDHPPIFMSNRVILYEIHLLFTDCNQVYESSPTCHKTPEQYAHTVGFRETLKPHYKLDKLLYNSYYHLEVHMNDDWYGKVEFRTVECPSVDTKTYTVCPSVIASNNNESGTAEEDFEHEPIDIMEWGIVLRNWKCNKHTGTVSVLLAWNVPFNHSAVSSYTINCIVNDVSDIPAIVRKTNKTEEWFDLDENTEYRIEGVAIYQRNGRRDAIQSDIRLLNTTMCAIKAESVKSRKVTDPDWKNIDKIIVGITCVASVILLGLIILFIYKKRHTFKDIIITKPAVAKSNSYKSNVGCKVDYSNQLLVMSDEWELDPCRLKFCTPIGQGAFGKVVTGYYDNKRVAIKLVRDSAPLSYKEDLLAEINLMKRIGAHPNIVSMLGACTLSEPIALAMEYIPFGNLQMFLKKCRMEGDFNKRAGHPTEVTYSIMDPNGDIDNGVITPADMLSFARQVAMAMQYLAEKKYVHRDLAARNVLLDYDKVVKVCDFGLSRDIFNDNQYHKVTSGKLPLKWMAIESLRDRVFTTQSDVWSFGILLYEIVTMGGSPYPHTALADLYYVLANGYRMEKPGNSSDELYAIMRQCWLENPKDRPSFSELRLQLEQLLSVDRNYLDLDNIDVPLSTSESSSNSVPKTDDRLSLISNRHSQSVKNTGMVKSSTGRQPRAITIPSLTRDTITVSVCREQSNDWLTRARDDETTT</sequence>
<keyword evidence="8" id="KW-1185">Reference proteome</keyword>
<dbReference type="GO" id="GO:0005886">
    <property type="term" value="C:plasma membrane"/>
    <property type="evidence" value="ECO:0007669"/>
    <property type="project" value="TreeGrafter"/>
</dbReference>
<proteinExistence type="predicted"/>
<dbReference type="PANTHER" id="PTHR24416">
    <property type="entry name" value="TYROSINE-PROTEIN KINASE RECEPTOR"/>
    <property type="match status" value="1"/>
</dbReference>
<comment type="catalytic activity">
    <reaction evidence="2">
        <text>L-tyrosyl-[protein] + ATP = O-phospho-L-tyrosyl-[protein] + ADP + H(+)</text>
        <dbReference type="Rhea" id="RHEA:10596"/>
        <dbReference type="Rhea" id="RHEA-COMP:10136"/>
        <dbReference type="Rhea" id="RHEA-COMP:20101"/>
        <dbReference type="ChEBI" id="CHEBI:15378"/>
        <dbReference type="ChEBI" id="CHEBI:30616"/>
        <dbReference type="ChEBI" id="CHEBI:46858"/>
        <dbReference type="ChEBI" id="CHEBI:61978"/>
        <dbReference type="ChEBI" id="CHEBI:456216"/>
        <dbReference type="EC" id="2.7.10.1"/>
    </reaction>
</comment>
<keyword evidence="5" id="KW-0732">Signal</keyword>
<dbReference type="GO" id="GO:0005524">
    <property type="term" value="F:ATP binding"/>
    <property type="evidence" value="ECO:0007669"/>
    <property type="project" value="UniProtKB-UniRule"/>
</dbReference>
<evidence type="ECO:0000256" key="2">
    <source>
        <dbReference type="ARBA" id="ARBA00051243"/>
    </source>
</evidence>
<keyword evidence="3" id="KW-0067">ATP-binding</keyword>
<dbReference type="AlphaFoldDB" id="A0A6J8AAF1"/>
<dbReference type="Proteomes" id="UP000507470">
    <property type="component" value="Unassembled WGS sequence"/>
</dbReference>
<keyword evidence="4" id="KW-0472">Membrane</keyword>
<comment type="subcellular location">
    <subcellularLocation>
        <location evidence="1">Membrane</location>
        <topology evidence="1">Single-pass membrane protein</topology>
    </subcellularLocation>
</comment>
<name>A0A6J8AAF1_MYTCO</name>
<dbReference type="PROSITE" id="PS00107">
    <property type="entry name" value="PROTEIN_KINASE_ATP"/>
    <property type="match status" value="1"/>
</dbReference>
<evidence type="ECO:0000313" key="8">
    <source>
        <dbReference type="Proteomes" id="UP000507470"/>
    </source>
</evidence>
<dbReference type="InterPro" id="IPR020635">
    <property type="entry name" value="Tyr_kinase_cat_dom"/>
</dbReference>
<evidence type="ECO:0000313" key="7">
    <source>
        <dbReference type="EMBL" id="CAC5363868.1"/>
    </source>
</evidence>
<dbReference type="InterPro" id="IPR008266">
    <property type="entry name" value="Tyr_kinase_AS"/>
</dbReference>
<dbReference type="InterPro" id="IPR017441">
    <property type="entry name" value="Protein_kinase_ATP_BS"/>
</dbReference>
<dbReference type="EMBL" id="CACVKT020000926">
    <property type="protein sequence ID" value="CAC5363868.1"/>
    <property type="molecule type" value="Genomic_DNA"/>
</dbReference>
<feature type="chain" id="PRO_5027098076" evidence="5">
    <location>
        <begin position="20"/>
        <end position="951"/>
    </location>
</feature>
<feature type="transmembrane region" description="Helical" evidence="4">
    <location>
        <begin position="502"/>
        <end position="523"/>
    </location>
</feature>
<evidence type="ECO:0000256" key="4">
    <source>
        <dbReference type="SAM" id="Phobius"/>
    </source>
</evidence>
<dbReference type="PRINTS" id="PR00109">
    <property type="entry name" value="TYRKINASE"/>
</dbReference>
<keyword evidence="3" id="KW-0547">Nucleotide-binding</keyword>
<dbReference type="InterPro" id="IPR000719">
    <property type="entry name" value="Prot_kinase_dom"/>
</dbReference>
<dbReference type="Gene3D" id="3.30.200.20">
    <property type="entry name" value="Phosphorylase Kinase, domain 1"/>
    <property type="match status" value="1"/>
</dbReference>
<organism evidence="7 8">
    <name type="scientific">Mytilus coruscus</name>
    <name type="common">Sea mussel</name>
    <dbReference type="NCBI Taxonomy" id="42192"/>
    <lineage>
        <taxon>Eukaryota</taxon>
        <taxon>Metazoa</taxon>
        <taxon>Spiralia</taxon>
        <taxon>Lophotrochozoa</taxon>
        <taxon>Mollusca</taxon>
        <taxon>Bivalvia</taxon>
        <taxon>Autobranchia</taxon>
        <taxon>Pteriomorphia</taxon>
        <taxon>Mytilida</taxon>
        <taxon>Mytiloidea</taxon>
        <taxon>Mytilidae</taxon>
        <taxon>Mytilinae</taxon>
        <taxon>Mytilus</taxon>
    </lineage>
</organism>
<dbReference type="PROSITE" id="PS50011">
    <property type="entry name" value="PROTEIN_KINASE_DOM"/>
    <property type="match status" value="1"/>
</dbReference>
<dbReference type="InterPro" id="IPR001245">
    <property type="entry name" value="Ser-Thr/Tyr_kinase_cat_dom"/>
</dbReference>
<dbReference type="Gene3D" id="1.10.510.10">
    <property type="entry name" value="Transferase(Phosphotransferase) domain 1"/>
    <property type="match status" value="1"/>
</dbReference>
<gene>
    <name evidence="7" type="ORF">MCOR_5132</name>
</gene>
<feature type="signal peptide" evidence="5">
    <location>
        <begin position="1"/>
        <end position="19"/>
    </location>
</feature>
<dbReference type="SUPFAM" id="SSF56112">
    <property type="entry name" value="Protein kinase-like (PK-like)"/>
    <property type="match status" value="1"/>
</dbReference>
<feature type="domain" description="Protein kinase" evidence="6">
    <location>
        <begin position="573"/>
        <end position="857"/>
    </location>
</feature>
<keyword evidence="7" id="KW-0808">Transferase</keyword>
<dbReference type="GO" id="GO:0043235">
    <property type="term" value="C:receptor complex"/>
    <property type="evidence" value="ECO:0007669"/>
    <property type="project" value="TreeGrafter"/>
</dbReference>
<accession>A0A6J8AAF1</accession>